<evidence type="ECO:0000256" key="7">
    <source>
        <dbReference type="ARBA" id="ARBA00022827"/>
    </source>
</evidence>
<evidence type="ECO:0000256" key="5">
    <source>
        <dbReference type="ARBA" id="ARBA00022679"/>
    </source>
</evidence>
<organism evidence="13 14">
    <name type="scientific">Woeseia oceani</name>
    <dbReference type="NCBI Taxonomy" id="1548547"/>
    <lineage>
        <taxon>Bacteria</taxon>
        <taxon>Pseudomonadati</taxon>
        <taxon>Pseudomonadota</taxon>
        <taxon>Gammaproteobacteria</taxon>
        <taxon>Woeseiales</taxon>
        <taxon>Woeseiaceae</taxon>
        <taxon>Woeseia</taxon>
    </lineage>
</organism>
<reference evidence="13 14" key="1">
    <citation type="submission" date="2016-06" db="EMBL/GenBank/DDBJ databases">
        <title>Complete genome sequence of a deep-branching marine Gamma Proteobacterium Woeseia oceani type strain XK5.</title>
        <authorList>
            <person name="Mu D."/>
            <person name="Du Z."/>
        </authorList>
    </citation>
    <scope>NUCLEOTIDE SEQUENCE [LARGE SCALE GENOMIC DNA]</scope>
    <source>
        <strain evidence="13 14">XK5</strain>
    </source>
</reference>
<evidence type="ECO:0000256" key="2">
    <source>
        <dbReference type="ARBA" id="ARBA00011955"/>
    </source>
</evidence>
<proteinExistence type="inferred from homology"/>
<comment type="similarity">
    <text evidence="1 11">Belongs to the ApbE family.</text>
</comment>
<dbReference type="STRING" id="1548547.BA177_03235"/>
<evidence type="ECO:0000256" key="4">
    <source>
        <dbReference type="ARBA" id="ARBA00022630"/>
    </source>
</evidence>
<dbReference type="PANTHER" id="PTHR30040:SF2">
    <property type="entry name" value="FAD:PROTEIN FMN TRANSFERASE"/>
    <property type="match status" value="1"/>
</dbReference>
<feature type="binding site" evidence="12">
    <location>
        <position position="181"/>
    </location>
    <ligand>
        <name>Mg(2+)</name>
        <dbReference type="ChEBI" id="CHEBI:18420"/>
    </ligand>
</feature>
<keyword evidence="7 11" id="KW-0274">FAD</keyword>
<dbReference type="InterPro" id="IPR024932">
    <property type="entry name" value="ApbE"/>
</dbReference>
<dbReference type="RefSeq" id="WP_068612773.1">
    <property type="nucleotide sequence ID" value="NZ_CP016268.1"/>
</dbReference>
<keyword evidence="6 11" id="KW-0479">Metal-binding</keyword>
<keyword evidence="8 11" id="KW-0460">Magnesium</keyword>
<dbReference type="KEGG" id="woc:BA177_03235"/>
<comment type="cofactor">
    <cofactor evidence="12">
        <name>Mg(2+)</name>
        <dbReference type="ChEBI" id="CHEBI:18420"/>
    </cofactor>
    <cofactor evidence="12">
        <name>Mn(2+)</name>
        <dbReference type="ChEBI" id="CHEBI:29035"/>
    </cofactor>
    <text evidence="12">Magnesium. Can also use manganese.</text>
</comment>
<evidence type="ECO:0000256" key="10">
    <source>
        <dbReference type="ARBA" id="ARBA00048540"/>
    </source>
</evidence>
<evidence type="ECO:0000256" key="3">
    <source>
        <dbReference type="ARBA" id="ARBA00016337"/>
    </source>
</evidence>
<dbReference type="Gene3D" id="3.10.520.10">
    <property type="entry name" value="ApbE-like domains"/>
    <property type="match status" value="1"/>
</dbReference>
<dbReference type="SUPFAM" id="SSF143631">
    <property type="entry name" value="ApbE-like"/>
    <property type="match status" value="1"/>
</dbReference>
<dbReference type="AlphaFoldDB" id="A0A193LD98"/>
<dbReference type="EC" id="2.7.1.180" evidence="2 11"/>
<evidence type="ECO:0000256" key="9">
    <source>
        <dbReference type="ARBA" id="ARBA00031306"/>
    </source>
</evidence>
<keyword evidence="4 11" id="KW-0285">Flavoprotein</keyword>
<evidence type="ECO:0000313" key="13">
    <source>
        <dbReference type="EMBL" id="ANO50359.1"/>
    </source>
</evidence>
<dbReference type="PANTHER" id="PTHR30040">
    <property type="entry name" value="THIAMINE BIOSYNTHESIS LIPOPROTEIN APBE"/>
    <property type="match status" value="1"/>
</dbReference>
<dbReference type="PIRSF" id="PIRSF006268">
    <property type="entry name" value="ApbE"/>
    <property type="match status" value="1"/>
</dbReference>
<keyword evidence="5 11" id="KW-0808">Transferase</keyword>
<dbReference type="GO" id="GO:0016740">
    <property type="term" value="F:transferase activity"/>
    <property type="evidence" value="ECO:0007669"/>
    <property type="project" value="UniProtKB-UniRule"/>
</dbReference>
<sequence>MPSQPNSRNTGWLLCSVLLVLQLSACQPAPKEFSDRVAAFGTLITLRYYGVAEADAAGATRHLEAYFRSIESDWYPWGDGELQRINEALAAGRAIQVSKPLADLIRRAADIEQRSAGLFNPALGALSELWGFNDLLQENWQPPERAAIEALLQQDPGSRHLQWTGFTLRSNNRSIVLDPGGITKGAILATADRILGELGIGNAIVDIGGDLLVRGNAGQRAARIGIRSPGSDSAIGWLAATPGEAIVTSGNYERYFEHDGIRYNHVLDPRTGYPVADSASVTVAHTDPVLADAAATALLVAGPHGFDALCAALGVDQALLITASGDLRLTPALQSRVHWLDDADARRAGDHDVSQ</sequence>
<name>A0A193LD98_9GAMM</name>
<dbReference type="Proteomes" id="UP000092695">
    <property type="component" value="Chromosome"/>
</dbReference>
<dbReference type="EMBL" id="CP016268">
    <property type="protein sequence ID" value="ANO50359.1"/>
    <property type="molecule type" value="Genomic_DNA"/>
</dbReference>
<evidence type="ECO:0000256" key="1">
    <source>
        <dbReference type="ARBA" id="ARBA00008282"/>
    </source>
</evidence>
<comment type="catalytic activity">
    <reaction evidence="10 11">
        <text>L-threonyl-[protein] + FAD = FMN-L-threonyl-[protein] + AMP + H(+)</text>
        <dbReference type="Rhea" id="RHEA:36847"/>
        <dbReference type="Rhea" id="RHEA-COMP:11060"/>
        <dbReference type="Rhea" id="RHEA-COMP:11061"/>
        <dbReference type="ChEBI" id="CHEBI:15378"/>
        <dbReference type="ChEBI" id="CHEBI:30013"/>
        <dbReference type="ChEBI" id="CHEBI:57692"/>
        <dbReference type="ChEBI" id="CHEBI:74257"/>
        <dbReference type="ChEBI" id="CHEBI:456215"/>
        <dbReference type="EC" id="2.7.1.180"/>
    </reaction>
</comment>
<dbReference type="OrthoDB" id="9778595at2"/>
<keyword evidence="14" id="KW-1185">Reference proteome</keyword>
<accession>A0A193LD98</accession>
<evidence type="ECO:0000256" key="11">
    <source>
        <dbReference type="PIRNR" id="PIRNR006268"/>
    </source>
</evidence>
<feature type="binding site" evidence="12">
    <location>
        <position position="292"/>
    </location>
    <ligand>
        <name>Mg(2+)</name>
        <dbReference type="ChEBI" id="CHEBI:18420"/>
    </ligand>
</feature>
<gene>
    <name evidence="13" type="ORF">BA177_03235</name>
</gene>
<evidence type="ECO:0000256" key="12">
    <source>
        <dbReference type="PIRSR" id="PIRSR006268-2"/>
    </source>
</evidence>
<protein>
    <recommendedName>
        <fullName evidence="3 11">FAD:protein FMN transferase</fullName>
        <ecNumber evidence="2 11">2.7.1.180</ecNumber>
    </recommendedName>
    <alternativeName>
        <fullName evidence="9 11">Flavin transferase</fullName>
    </alternativeName>
</protein>
<evidence type="ECO:0000256" key="8">
    <source>
        <dbReference type="ARBA" id="ARBA00022842"/>
    </source>
</evidence>
<evidence type="ECO:0000256" key="6">
    <source>
        <dbReference type="ARBA" id="ARBA00022723"/>
    </source>
</evidence>
<evidence type="ECO:0000313" key="14">
    <source>
        <dbReference type="Proteomes" id="UP000092695"/>
    </source>
</evidence>
<dbReference type="GO" id="GO:0046872">
    <property type="term" value="F:metal ion binding"/>
    <property type="evidence" value="ECO:0007669"/>
    <property type="project" value="UniProtKB-UniRule"/>
</dbReference>
<feature type="binding site" evidence="12">
    <location>
        <position position="296"/>
    </location>
    <ligand>
        <name>Mg(2+)</name>
        <dbReference type="ChEBI" id="CHEBI:18420"/>
    </ligand>
</feature>
<dbReference type="InterPro" id="IPR003374">
    <property type="entry name" value="ApbE-like_sf"/>
</dbReference>
<dbReference type="Pfam" id="PF02424">
    <property type="entry name" value="ApbE"/>
    <property type="match status" value="1"/>
</dbReference>